<evidence type="ECO:0000313" key="3">
    <source>
        <dbReference type="Proteomes" id="UP000321617"/>
    </source>
</evidence>
<keyword evidence="1" id="KW-0472">Membrane</keyword>
<feature type="transmembrane region" description="Helical" evidence="1">
    <location>
        <begin position="123"/>
        <end position="148"/>
    </location>
</feature>
<feature type="transmembrane region" description="Helical" evidence="1">
    <location>
        <begin position="426"/>
        <end position="445"/>
    </location>
</feature>
<keyword evidence="1" id="KW-1133">Transmembrane helix</keyword>
<sequence length="495" mass="54558">MSFTLAQARVGAKTFPLPWAPRIRARHHAVFRRGVVVSALMWFPLGAGMGWVLTGSALAPGFALWPVMPWWFAPVMMLTPCVLAAFSSAEHLNPALIKSIGYARAGMNTVSGRHAKPPTPLAGITYGVAGLAFATGWPVGAGIALWQAADRIDAVPLALTGVATLLMPGLIGWTAFTRVRRFTAGMRDERRRQAIAAHVAAHGVRVAGEVTGVRFTRQWLNQQPVFALTVEYPGPDGTRDVKFHYPDYPRWAPVVGNRFDVWYDPAAPDDPERILLERRIVGQRFQTDVEHLRRPKAGGDGPDLGPVAPDWADDPKPPRSRTFLLYRGLIVSTVMATLLVITLIRWIAEFGPGYWWEIPVLAVIAALYTVNAVWWIALNGRAQWVTTVTWSTETLAWIGFMLTFAGMGVAGYRIVEAFMDFELDGFLFLCLGVMVAAGWSGVMLADGELRFTQIVAETRPTPHDEIHEALRSGDPDAVARLERDYGFRIGAQHTK</sequence>
<dbReference type="Proteomes" id="UP000321617">
    <property type="component" value="Unassembled WGS sequence"/>
</dbReference>
<keyword evidence="3" id="KW-1185">Reference proteome</keyword>
<dbReference type="AlphaFoldDB" id="A0A562V0V8"/>
<feature type="transmembrane region" description="Helical" evidence="1">
    <location>
        <begin position="324"/>
        <end position="348"/>
    </location>
</feature>
<accession>A0A562V0V8</accession>
<feature type="transmembrane region" description="Helical" evidence="1">
    <location>
        <begin position="154"/>
        <end position="176"/>
    </location>
</feature>
<proteinExistence type="predicted"/>
<keyword evidence="1" id="KW-0812">Transmembrane</keyword>
<feature type="transmembrane region" description="Helical" evidence="1">
    <location>
        <begin position="70"/>
        <end position="89"/>
    </location>
</feature>
<reference evidence="2 3" key="1">
    <citation type="journal article" date="2013" name="Stand. Genomic Sci.">
        <title>Genomic Encyclopedia of Type Strains, Phase I: The one thousand microbial genomes (KMG-I) project.</title>
        <authorList>
            <person name="Kyrpides N.C."/>
            <person name="Woyke T."/>
            <person name="Eisen J.A."/>
            <person name="Garrity G."/>
            <person name="Lilburn T.G."/>
            <person name="Beck B.J."/>
            <person name="Whitman W.B."/>
            <person name="Hugenholtz P."/>
            <person name="Klenk H.P."/>
        </authorList>
    </citation>
    <scope>NUCLEOTIDE SEQUENCE [LARGE SCALE GENOMIC DNA]</scope>
    <source>
        <strain evidence="2 3">DSM 45044</strain>
    </source>
</reference>
<organism evidence="2 3">
    <name type="scientific">Stackebrandtia albiflava</name>
    <dbReference type="NCBI Taxonomy" id="406432"/>
    <lineage>
        <taxon>Bacteria</taxon>
        <taxon>Bacillati</taxon>
        <taxon>Actinomycetota</taxon>
        <taxon>Actinomycetes</taxon>
        <taxon>Glycomycetales</taxon>
        <taxon>Glycomycetaceae</taxon>
        <taxon>Stackebrandtia</taxon>
    </lineage>
</organism>
<evidence type="ECO:0000256" key="1">
    <source>
        <dbReference type="SAM" id="Phobius"/>
    </source>
</evidence>
<dbReference type="RefSeq" id="WP_147137797.1">
    <property type="nucleotide sequence ID" value="NZ_BAABIJ010000002.1"/>
</dbReference>
<protein>
    <submittedName>
        <fullName evidence="2">Uncharacterized protein DUF3592</fullName>
    </submittedName>
</protein>
<name>A0A562V0V8_9ACTN</name>
<feature type="transmembrane region" description="Helical" evidence="1">
    <location>
        <begin position="395"/>
        <end position="414"/>
    </location>
</feature>
<feature type="transmembrane region" description="Helical" evidence="1">
    <location>
        <begin position="354"/>
        <end position="374"/>
    </location>
</feature>
<comment type="caution">
    <text evidence="2">The sequence shown here is derived from an EMBL/GenBank/DDBJ whole genome shotgun (WGS) entry which is preliminary data.</text>
</comment>
<evidence type="ECO:0000313" key="2">
    <source>
        <dbReference type="EMBL" id="TWJ11550.1"/>
    </source>
</evidence>
<gene>
    <name evidence="2" type="ORF">LX16_2275</name>
</gene>
<dbReference type="OrthoDB" id="4903474at2"/>
<feature type="transmembrane region" description="Helical" evidence="1">
    <location>
        <begin position="34"/>
        <end position="58"/>
    </location>
</feature>
<dbReference type="EMBL" id="VLLL01000006">
    <property type="protein sequence ID" value="TWJ11550.1"/>
    <property type="molecule type" value="Genomic_DNA"/>
</dbReference>